<dbReference type="InterPro" id="IPR020846">
    <property type="entry name" value="MFS_dom"/>
</dbReference>
<dbReference type="InterPro" id="IPR050171">
    <property type="entry name" value="MFS_Transporters"/>
</dbReference>
<gene>
    <name evidence="9" type="ORF">EKO23_06850</name>
</gene>
<dbReference type="InterPro" id="IPR036259">
    <property type="entry name" value="MFS_trans_sf"/>
</dbReference>
<feature type="transmembrane region" description="Helical" evidence="7">
    <location>
        <begin position="253"/>
        <end position="271"/>
    </location>
</feature>
<evidence type="ECO:0000259" key="8">
    <source>
        <dbReference type="PROSITE" id="PS50850"/>
    </source>
</evidence>
<dbReference type="GO" id="GO:0022857">
    <property type="term" value="F:transmembrane transporter activity"/>
    <property type="evidence" value="ECO:0007669"/>
    <property type="project" value="InterPro"/>
</dbReference>
<feature type="transmembrane region" description="Helical" evidence="7">
    <location>
        <begin position="166"/>
        <end position="188"/>
    </location>
</feature>
<evidence type="ECO:0000256" key="1">
    <source>
        <dbReference type="ARBA" id="ARBA00004651"/>
    </source>
</evidence>
<evidence type="ECO:0000256" key="6">
    <source>
        <dbReference type="ARBA" id="ARBA00023136"/>
    </source>
</evidence>
<dbReference type="Gene3D" id="1.20.1250.20">
    <property type="entry name" value="MFS general substrate transporter like domains"/>
    <property type="match status" value="1"/>
</dbReference>
<organism evidence="9 10">
    <name type="scientific">Nocardioides guangzhouensis</name>
    <dbReference type="NCBI Taxonomy" id="2497878"/>
    <lineage>
        <taxon>Bacteria</taxon>
        <taxon>Bacillati</taxon>
        <taxon>Actinomycetota</taxon>
        <taxon>Actinomycetes</taxon>
        <taxon>Propionibacteriales</taxon>
        <taxon>Nocardioidaceae</taxon>
        <taxon>Nocardioides</taxon>
    </lineage>
</organism>
<feature type="transmembrane region" description="Helical" evidence="7">
    <location>
        <begin position="45"/>
        <end position="67"/>
    </location>
</feature>
<reference evidence="9 10" key="1">
    <citation type="submission" date="2019-01" db="EMBL/GenBank/DDBJ databases">
        <title>Nocardioides guangzhouensis sp. nov., an actinobacterium isolated from soil.</title>
        <authorList>
            <person name="Fu Y."/>
            <person name="Cai Y."/>
            <person name="Lin Z."/>
            <person name="Chen P."/>
        </authorList>
    </citation>
    <scope>NUCLEOTIDE SEQUENCE [LARGE SCALE GENOMIC DNA]</scope>
    <source>
        <strain evidence="9 10">130</strain>
    </source>
</reference>
<feature type="transmembrane region" description="Helical" evidence="7">
    <location>
        <begin position="73"/>
        <end position="96"/>
    </location>
</feature>
<keyword evidence="3" id="KW-1003">Cell membrane</keyword>
<dbReference type="EMBL" id="SDKM01000008">
    <property type="protein sequence ID" value="RYP86993.1"/>
    <property type="molecule type" value="Genomic_DNA"/>
</dbReference>
<name>A0A4Q4ZFT7_9ACTN</name>
<feature type="transmembrane region" description="Helical" evidence="7">
    <location>
        <begin position="386"/>
        <end position="407"/>
    </location>
</feature>
<dbReference type="PANTHER" id="PTHR23517:SF2">
    <property type="entry name" value="MULTIDRUG RESISTANCE PROTEIN MDTH"/>
    <property type="match status" value="1"/>
</dbReference>
<dbReference type="Proteomes" id="UP000295198">
    <property type="component" value="Unassembled WGS sequence"/>
</dbReference>
<comment type="subcellular location">
    <subcellularLocation>
        <location evidence="1">Cell membrane</location>
        <topology evidence="1">Multi-pass membrane protein</topology>
    </subcellularLocation>
</comment>
<keyword evidence="5 7" id="KW-1133">Transmembrane helix</keyword>
<feature type="transmembrane region" description="Helical" evidence="7">
    <location>
        <begin position="291"/>
        <end position="312"/>
    </location>
</feature>
<dbReference type="AlphaFoldDB" id="A0A4Q4ZFT7"/>
<evidence type="ECO:0000256" key="4">
    <source>
        <dbReference type="ARBA" id="ARBA00022692"/>
    </source>
</evidence>
<evidence type="ECO:0000313" key="9">
    <source>
        <dbReference type="EMBL" id="RYP86993.1"/>
    </source>
</evidence>
<evidence type="ECO:0000256" key="5">
    <source>
        <dbReference type="ARBA" id="ARBA00022989"/>
    </source>
</evidence>
<evidence type="ECO:0000256" key="7">
    <source>
        <dbReference type="SAM" id="Phobius"/>
    </source>
</evidence>
<keyword evidence="6 7" id="KW-0472">Membrane</keyword>
<protein>
    <submittedName>
        <fullName evidence="9">MFS transporter</fullName>
    </submittedName>
</protein>
<dbReference type="InterPro" id="IPR011701">
    <property type="entry name" value="MFS"/>
</dbReference>
<keyword evidence="4 7" id="KW-0812">Transmembrane</keyword>
<dbReference type="SUPFAM" id="SSF103473">
    <property type="entry name" value="MFS general substrate transporter"/>
    <property type="match status" value="1"/>
</dbReference>
<feature type="transmembrane region" description="Helical" evidence="7">
    <location>
        <begin position="319"/>
        <end position="338"/>
    </location>
</feature>
<feature type="domain" description="Major facilitator superfamily (MFS) profile" evidence="8">
    <location>
        <begin position="41"/>
        <end position="439"/>
    </location>
</feature>
<accession>A0A4Q4ZFT7</accession>
<feature type="transmembrane region" description="Helical" evidence="7">
    <location>
        <begin position="200"/>
        <end position="218"/>
    </location>
</feature>
<feature type="transmembrane region" description="Helical" evidence="7">
    <location>
        <begin position="132"/>
        <end position="154"/>
    </location>
</feature>
<evidence type="ECO:0000313" key="10">
    <source>
        <dbReference type="Proteomes" id="UP000295198"/>
    </source>
</evidence>
<dbReference type="PANTHER" id="PTHR23517">
    <property type="entry name" value="RESISTANCE PROTEIN MDTM, PUTATIVE-RELATED-RELATED"/>
    <property type="match status" value="1"/>
</dbReference>
<evidence type="ECO:0000256" key="2">
    <source>
        <dbReference type="ARBA" id="ARBA00022448"/>
    </source>
</evidence>
<sequence>MGAAEGGNIGRTGRGGDAECCLVGMDDVIPGETRFRDLDPLVRRLFVGFAFSALGSGLTMPFLYVYLAEVRGFATASVGLVFAWMGLLGFLAAPLGGTLIDRFGPKPVMVSGLLVESLATMSIGQVETLAEGYVVASVMVLGTVGLWPAATAMLTRLVPEHAREKVYGLNFMLLNAGLGLGGLISALLISVDDVESFQRLYLVDGATYLVHLAAVVSLPRGTGRAPTRALDGADDTESIAKVGWHVVLRDRTLLRVVGFSIIAITFGYSQMEAGLAAYAVDVAEVPAKALGFAYAANTSAIVFGQLVTLRLIRGRRRSSMLALCAATWSVSWVVIATSAAVDGWVAIGCIVVGLGLFGAGETLWAPVAPAVVNGLAPEEMRGRYNALQGMTWTVGSIVGPATAGMLIGHDLPYVWVGLVVGGTALAAAAFLSLRRHLTDTQDGLVPAGEPVRS</sequence>
<dbReference type="GO" id="GO:0005886">
    <property type="term" value="C:plasma membrane"/>
    <property type="evidence" value="ECO:0007669"/>
    <property type="project" value="UniProtKB-SubCell"/>
</dbReference>
<dbReference type="OrthoDB" id="4109786at2"/>
<keyword evidence="2" id="KW-0813">Transport</keyword>
<dbReference type="PROSITE" id="PS50850">
    <property type="entry name" value="MFS"/>
    <property type="match status" value="1"/>
</dbReference>
<evidence type="ECO:0000256" key="3">
    <source>
        <dbReference type="ARBA" id="ARBA00022475"/>
    </source>
</evidence>
<comment type="caution">
    <text evidence="9">The sequence shown here is derived from an EMBL/GenBank/DDBJ whole genome shotgun (WGS) entry which is preliminary data.</text>
</comment>
<proteinExistence type="predicted"/>
<feature type="transmembrane region" description="Helical" evidence="7">
    <location>
        <begin position="344"/>
        <end position="365"/>
    </location>
</feature>
<feature type="transmembrane region" description="Helical" evidence="7">
    <location>
        <begin position="413"/>
        <end position="433"/>
    </location>
</feature>
<dbReference type="Pfam" id="PF07690">
    <property type="entry name" value="MFS_1"/>
    <property type="match status" value="1"/>
</dbReference>
<keyword evidence="10" id="KW-1185">Reference proteome</keyword>